<proteinExistence type="predicted"/>
<sequence length="105" mass="10924">MTTTAGEPATRRAGPEQAAPAAPAPDDERFADVFDRGLRRGAAMVGQVQDRLPANPVPVYLGITALAVTGLVSWPVAVAAGCGYAAFRHWEPQPSGTPHPVPPID</sequence>
<evidence type="ECO:0000313" key="4">
    <source>
        <dbReference type="Proteomes" id="UP001596175"/>
    </source>
</evidence>
<keyword evidence="2" id="KW-1133">Transmembrane helix</keyword>
<organism evidence="3 4">
    <name type="scientific">Actinomycetospora rhizophila</name>
    <dbReference type="NCBI Taxonomy" id="1416876"/>
    <lineage>
        <taxon>Bacteria</taxon>
        <taxon>Bacillati</taxon>
        <taxon>Actinomycetota</taxon>
        <taxon>Actinomycetes</taxon>
        <taxon>Pseudonocardiales</taxon>
        <taxon>Pseudonocardiaceae</taxon>
        <taxon>Actinomycetospora</taxon>
    </lineage>
</organism>
<protein>
    <recommendedName>
        <fullName evidence="5">DUF3040 family protein</fullName>
    </recommendedName>
</protein>
<accession>A0ABV9ZFR5</accession>
<evidence type="ECO:0008006" key="5">
    <source>
        <dbReference type="Google" id="ProtNLM"/>
    </source>
</evidence>
<keyword evidence="4" id="KW-1185">Reference proteome</keyword>
<evidence type="ECO:0000256" key="1">
    <source>
        <dbReference type="SAM" id="MobiDB-lite"/>
    </source>
</evidence>
<dbReference type="RefSeq" id="WP_378022024.1">
    <property type="nucleotide sequence ID" value="NZ_JBHSKG010000008.1"/>
</dbReference>
<evidence type="ECO:0000313" key="3">
    <source>
        <dbReference type="EMBL" id="MFC5139842.1"/>
    </source>
</evidence>
<dbReference type="EMBL" id="JBHSKG010000008">
    <property type="protein sequence ID" value="MFC5139842.1"/>
    <property type="molecule type" value="Genomic_DNA"/>
</dbReference>
<dbReference type="Proteomes" id="UP001596175">
    <property type="component" value="Unassembled WGS sequence"/>
</dbReference>
<name>A0ABV9ZFR5_9PSEU</name>
<feature type="transmembrane region" description="Helical" evidence="2">
    <location>
        <begin position="59"/>
        <end position="87"/>
    </location>
</feature>
<keyword evidence="2" id="KW-0812">Transmembrane</keyword>
<comment type="caution">
    <text evidence="3">The sequence shown here is derived from an EMBL/GenBank/DDBJ whole genome shotgun (WGS) entry which is preliminary data.</text>
</comment>
<reference evidence="4" key="1">
    <citation type="journal article" date="2019" name="Int. J. Syst. Evol. Microbiol.">
        <title>The Global Catalogue of Microorganisms (GCM) 10K type strain sequencing project: providing services to taxonomists for standard genome sequencing and annotation.</title>
        <authorList>
            <consortium name="The Broad Institute Genomics Platform"/>
            <consortium name="The Broad Institute Genome Sequencing Center for Infectious Disease"/>
            <person name="Wu L."/>
            <person name="Ma J."/>
        </authorList>
    </citation>
    <scope>NUCLEOTIDE SEQUENCE [LARGE SCALE GENOMIC DNA]</scope>
    <source>
        <strain evidence="4">XZYJ18</strain>
    </source>
</reference>
<keyword evidence="2" id="KW-0472">Membrane</keyword>
<evidence type="ECO:0000256" key="2">
    <source>
        <dbReference type="SAM" id="Phobius"/>
    </source>
</evidence>
<feature type="region of interest" description="Disordered" evidence="1">
    <location>
        <begin position="1"/>
        <end position="28"/>
    </location>
</feature>
<gene>
    <name evidence="3" type="ORF">ACFPK1_16495</name>
</gene>